<reference evidence="1 2" key="1">
    <citation type="submission" date="2012-12" db="EMBL/GenBank/DDBJ databases">
        <title>Genome assembly of Formosa sp. AK20.</title>
        <authorList>
            <person name="Kumar R."/>
            <person name="Khatri I."/>
            <person name="Vaidya B."/>
            <person name="Subramanian S."/>
            <person name="Pinnaka A."/>
        </authorList>
    </citation>
    <scope>NUCLEOTIDE SEQUENCE [LARGE SCALE GENOMIC DNA]</scope>
    <source>
        <strain evidence="1 2">AK20</strain>
    </source>
</reference>
<dbReference type="PATRIC" id="fig|1137281.3.peg.2345"/>
<protein>
    <submittedName>
        <fullName evidence="1">Uncharacterized protein</fullName>
    </submittedName>
</protein>
<organism evidence="1 2">
    <name type="scientific">Xanthomarina gelatinilytica</name>
    <dbReference type="NCBI Taxonomy" id="1137281"/>
    <lineage>
        <taxon>Bacteria</taxon>
        <taxon>Pseudomonadati</taxon>
        <taxon>Bacteroidota</taxon>
        <taxon>Flavobacteriia</taxon>
        <taxon>Flavobacteriales</taxon>
        <taxon>Flavobacteriaceae</taxon>
        <taxon>Xanthomarina</taxon>
    </lineage>
</organism>
<sequence>MILKGLKEKSIKKNLNSILNNREADFNSNKIESMGIIINADETQDLEAIKTIATALQIRPNKLRIIAFTTSKKEVTYSWETCFNPKDFTWNGKINNVELQGFLDTEFDVLISYYSKDVLELKYVTAASKAHFKVGIFQLDKRFNDLIIKTELMNIEAFKAELTKYLKVLNKLNT</sequence>
<name>M7N707_9FLAO</name>
<evidence type="ECO:0000313" key="1">
    <source>
        <dbReference type="EMBL" id="EMQ94198.1"/>
    </source>
</evidence>
<dbReference type="eggNOG" id="ENOG503327W">
    <property type="taxonomic scope" value="Bacteria"/>
</dbReference>
<dbReference type="InterPro" id="IPR054207">
    <property type="entry name" value="DUF6913"/>
</dbReference>
<evidence type="ECO:0000313" key="2">
    <source>
        <dbReference type="Proteomes" id="UP000012024"/>
    </source>
</evidence>
<accession>M7N707</accession>
<comment type="caution">
    <text evidence="1">The sequence shown here is derived from an EMBL/GenBank/DDBJ whole genome shotgun (WGS) entry which is preliminary data.</text>
</comment>
<dbReference type="AlphaFoldDB" id="M7N707"/>
<dbReference type="OrthoDB" id="1430532at2"/>
<gene>
    <name evidence="1" type="ORF">D778_00913</name>
</gene>
<dbReference type="EMBL" id="ANLA01000019">
    <property type="protein sequence ID" value="EMQ94198.1"/>
    <property type="molecule type" value="Genomic_DNA"/>
</dbReference>
<dbReference type="Pfam" id="PF21857">
    <property type="entry name" value="DUF6913"/>
    <property type="match status" value="1"/>
</dbReference>
<dbReference type="Proteomes" id="UP000012024">
    <property type="component" value="Unassembled WGS sequence"/>
</dbReference>
<proteinExistence type="predicted"/>
<dbReference type="GeneID" id="98642190"/>
<keyword evidence="2" id="KW-1185">Reference proteome</keyword>
<dbReference type="RefSeq" id="WP_007650883.1">
    <property type="nucleotide sequence ID" value="NZ_ANLA01000019.1"/>
</dbReference>